<dbReference type="GeneID" id="54362874"/>
<evidence type="ECO:0000313" key="3">
    <source>
        <dbReference type="Proteomes" id="UP000504637"/>
    </source>
</evidence>
<dbReference type="RefSeq" id="XP_033459521.1">
    <property type="nucleotide sequence ID" value="XM_033605074.1"/>
</dbReference>
<dbReference type="InterPro" id="IPR029058">
    <property type="entry name" value="AB_hydrolase_fold"/>
</dbReference>
<evidence type="ECO:0000259" key="2">
    <source>
        <dbReference type="Pfam" id="PF07859"/>
    </source>
</evidence>
<dbReference type="OrthoDB" id="408631at2759"/>
<feature type="domain" description="Alpha/beta hydrolase fold-3" evidence="2">
    <location>
        <begin position="102"/>
        <end position="323"/>
    </location>
</feature>
<dbReference type="PANTHER" id="PTHR48081:SF8">
    <property type="entry name" value="ALPHA_BETA HYDROLASE FOLD-3 DOMAIN-CONTAINING PROTEIN-RELATED"/>
    <property type="match status" value="1"/>
</dbReference>
<dbReference type="SUPFAM" id="SSF53474">
    <property type="entry name" value="alpha/beta-Hydrolases"/>
    <property type="match status" value="1"/>
</dbReference>
<reference evidence="4" key="1">
    <citation type="submission" date="2020-01" db="EMBL/GenBank/DDBJ databases">
        <authorList>
            <consortium name="DOE Joint Genome Institute"/>
            <person name="Haridas S."/>
            <person name="Albert R."/>
            <person name="Binder M."/>
            <person name="Bloem J."/>
            <person name="Labutti K."/>
            <person name="Salamov A."/>
            <person name="Andreopoulos B."/>
            <person name="Baker S.E."/>
            <person name="Barry K."/>
            <person name="Bills G."/>
            <person name="Bluhm B.H."/>
            <person name="Cannon C."/>
            <person name="Castanera R."/>
            <person name="Culley D.E."/>
            <person name="Daum C."/>
            <person name="Ezra D."/>
            <person name="Gonzalez J.B."/>
            <person name="Henrissat B."/>
            <person name="Kuo A."/>
            <person name="Liang C."/>
            <person name="Lipzen A."/>
            <person name="Lutzoni F."/>
            <person name="Magnuson J."/>
            <person name="Mondo S."/>
            <person name="Nolan M."/>
            <person name="Ohm R."/>
            <person name="Pangilinan J."/>
            <person name="Park H.-J."/>
            <person name="Ramirez L."/>
            <person name="Alfaro M."/>
            <person name="Sun H."/>
            <person name="Tritt A."/>
            <person name="Yoshinaga Y."/>
            <person name="Zwiers L.-H."/>
            <person name="Turgeon B.G."/>
            <person name="Goodwin S.B."/>
            <person name="Spatafora J.W."/>
            <person name="Crous P.W."/>
            <person name="Grigoriev I.V."/>
        </authorList>
    </citation>
    <scope>NUCLEOTIDE SEQUENCE</scope>
    <source>
        <strain evidence="4">CBS 342.82</strain>
    </source>
</reference>
<dbReference type="AlphaFoldDB" id="A0A6J3M3B1"/>
<organism evidence="4">
    <name type="scientific">Dissoconium aciculare CBS 342.82</name>
    <dbReference type="NCBI Taxonomy" id="1314786"/>
    <lineage>
        <taxon>Eukaryota</taxon>
        <taxon>Fungi</taxon>
        <taxon>Dikarya</taxon>
        <taxon>Ascomycota</taxon>
        <taxon>Pezizomycotina</taxon>
        <taxon>Dothideomycetes</taxon>
        <taxon>Dothideomycetidae</taxon>
        <taxon>Mycosphaerellales</taxon>
        <taxon>Dissoconiaceae</taxon>
        <taxon>Dissoconium</taxon>
    </lineage>
</organism>
<dbReference type="Proteomes" id="UP000504637">
    <property type="component" value="Unplaced"/>
</dbReference>
<proteinExistence type="predicted"/>
<dbReference type="GO" id="GO:0016787">
    <property type="term" value="F:hydrolase activity"/>
    <property type="evidence" value="ECO:0007669"/>
    <property type="project" value="UniProtKB-KW"/>
</dbReference>
<keyword evidence="3" id="KW-1185">Reference proteome</keyword>
<evidence type="ECO:0000256" key="1">
    <source>
        <dbReference type="ARBA" id="ARBA00022801"/>
    </source>
</evidence>
<name>A0A6J3M3B1_9PEZI</name>
<dbReference type="PANTHER" id="PTHR48081">
    <property type="entry name" value="AB HYDROLASE SUPERFAMILY PROTEIN C4A8.06C"/>
    <property type="match status" value="1"/>
</dbReference>
<accession>A0A6J3M3B1</accession>
<reference evidence="4" key="2">
    <citation type="submission" date="2020-04" db="EMBL/GenBank/DDBJ databases">
        <authorList>
            <consortium name="NCBI Genome Project"/>
        </authorList>
    </citation>
    <scope>NUCLEOTIDE SEQUENCE</scope>
    <source>
        <strain evidence="4">CBS 342.82</strain>
    </source>
</reference>
<reference evidence="4" key="3">
    <citation type="submission" date="2025-08" db="UniProtKB">
        <authorList>
            <consortium name="RefSeq"/>
        </authorList>
    </citation>
    <scope>IDENTIFICATION</scope>
    <source>
        <strain evidence="4">CBS 342.82</strain>
    </source>
</reference>
<dbReference type="Pfam" id="PF07859">
    <property type="entry name" value="Abhydrolase_3"/>
    <property type="match status" value="1"/>
</dbReference>
<dbReference type="Gene3D" id="3.40.50.1820">
    <property type="entry name" value="alpha/beta hydrolase"/>
    <property type="match status" value="1"/>
</dbReference>
<sequence length="349" mass="39499">MSAPTLPFSQMSVQDILALAKPDPEYEEIRRFWPPSSIDTLEQDVAISRLRMFTSLTEEMDELDPLVTETDLYATGRDGNKIRIRIWRMKDGLQQEAEPSLIVLYHGGGFAMGSPTQMSQIARVLVKQFHAVVAAPAYRLAPEYPFPCGINDCWDSLKWIAKNALGELKAHPRTSFIIGGFSAGATISVVLSHLARDEKLEPPLTGLWNSCGSCRLIDGHKLGDEYDMRLLSRNQEEVRSDPLLSADMQKLFLQCLKPDTTSELYAPMVWPTEDNHKHLPPTYFQICGLDASRDESFLFNELLEKDGIATKVHLYPGLPHCFYLTLPDLKASRQWPMDTIEGFRWLLKV</sequence>
<keyword evidence="1" id="KW-0378">Hydrolase</keyword>
<protein>
    <submittedName>
        <fullName evidence="4">Alpha/beta-hydrolase</fullName>
    </submittedName>
</protein>
<gene>
    <name evidence="4" type="ORF">K489DRAFT_381250</name>
</gene>
<dbReference type="InterPro" id="IPR013094">
    <property type="entry name" value="AB_hydrolase_3"/>
</dbReference>
<dbReference type="InterPro" id="IPR050300">
    <property type="entry name" value="GDXG_lipolytic_enzyme"/>
</dbReference>
<evidence type="ECO:0000313" key="4">
    <source>
        <dbReference type="RefSeq" id="XP_033459521.1"/>
    </source>
</evidence>